<evidence type="ECO:0000259" key="9">
    <source>
        <dbReference type="Pfam" id="PF01385"/>
    </source>
</evidence>
<reference evidence="12 13" key="2">
    <citation type="journal article" date="2016" name="Genome Announc.">
        <title>Permanent Draft Genome Sequences for Two Variants of Frankia sp. Strain CpI1, the First Frankia Strain Isolated from Root Nodules of Comptonia peregrina.</title>
        <authorList>
            <person name="Oshone R."/>
            <person name="Hurst S.G.IV."/>
            <person name="Abebe-Akele F."/>
            <person name="Simpson S."/>
            <person name="Morris K."/>
            <person name="Thomas W.K."/>
            <person name="Tisa L.S."/>
        </authorList>
    </citation>
    <scope>NUCLEOTIDE SEQUENCE [LARGE SCALE GENOMIC DNA]</scope>
    <source>
        <strain evidence="13">CpI1-S</strain>
    </source>
</reference>
<dbReference type="Pfam" id="PF01385">
    <property type="entry name" value="OrfB_IS605"/>
    <property type="match status" value="1"/>
</dbReference>
<dbReference type="NCBIfam" id="NF038280">
    <property type="entry name" value="IS607_TnpB"/>
    <property type="match status" value="1"/>
</dbReference>
<dbReference type="GO" id="GO:0003677">
    <property type="term" value="F:DNA binding"/>
    <property type="evidence" value="ECO:0007669"/>
    <property type="project" value="UniProtKB-KW"/>
</dbReference>
<dbReference type="InterPro" id="IPR053470">
    <property type="entry name" value="RNA-guided_DNA_endonuclease"/>
</dbReference>
<organism evidence="12 13">
    <name type="scientific">Frankia torreyi</name>
    <dbReference type="NCBI Taxonomy" id="1856"/>
    <lineage>
        <taxon>Bacteria</taxon>
        <taxon>Bacillati</taxon>
        <taxon>Actinomycetota</taxon>
        <taxon>Actinomycetes</taxon>
        <taxon>Frankiales</taxon>
        <taxon>Frankiaceae</taxon>
        <taxon>Frankia</taxon>
    </lineage>
</organism>
<dbReference type="OrthoDB" id="6230307at2"/>
<dbReference type="Pfam" id="PF12323">
    <property type="entry name" value="HTH_OrfB_IS605"/>
    <property type="match status" value="1"/>
</dbReference>
<feature type="compositionally biased region" description="Low complexity" evidence="8">
    <location>
        <begin position="425"/>
        <end position="441"/>
    </location>
</feature>
<dbReference type="GO" id="GO:0032196">
    <property type="term" value="P:transposition"/>
    <property type="evidence" value="ECO:0007669"/>
    <property type="project" value="UniProtKB-KW"/>
</dbReference>
<dbReference type="NCBIfam" id="TIGR01766">
    <property type="entry name" value="IS200/IS605 family accessory protein TnpB-like domain"/>
    <property type="match status" value="1"/>
</dbReference>
<evidence type="ECO:0000256" key="7">
    <source>
        <dbReference type="ARBA" id="ARBA00023172"/>
    </source>
</evidence>
<feature type="domain" description="Cas12f1-like TNB" evidence="10">
    <location>
        <begin position="324"/>
        <end position="391"/>
    </location>
</feature>
<dbReference type="GO" id="GO:0046872">
    <property type="term" value="F:metal ion binding"/>
    <property type="evidence" value="ECO:0007669"/>
    <property type="project" value="UniProtKB-KW"/>
</dbReference>
<comment type="similarity">
    <text evidence="2">In the N-terminal section; belongs to the transposase 2 family.</text>
</comment>
<reference evidence="13" key="1">
    <citation type="submission" date="2015-02" db="EMBL/GenBank/DDBJ databases">
        <title>Draft Genome of Frankia sp. CpI1-S.</title>
        <authorList>
            <person name="Oshone R.T."/>
            <person name="Ngom M."/>
            <person name="Ghodhbane-Gtari F."/>
            <person name="Gtari M."/>
            <person name="Morris K."/>
            <person name="Thomas K."/>
            <person name="Sen A."/>
            <person name="Tisa L.S."/>
        </authorList>
    </citation>
    <scope>NUCLEOTIDE SEQUENCE [LARGE SCALE GENOMIC DNA]</scope>
    <source>
        <strain evidence="13">CpI1-S</strain>
    </source>
</reference>
<feature type="region of interest" description="Disordered" evidence="8">
    <location>
        <begin position="106"/>
        <end position="137"/>
    </location>
</feature>
<protein>
    <submittedName>
        <fullName evidence="12">Transposase</fullName>
    </submittedName>
</protein>
<evidence type="ECO:0000256" key="8">
    <source>
        <dbReference type="SAM" id="MobiDB-lite"/>
    </source>
</evidence>
<dbReference type="GO" id="GO:0006310">
    <property type="term" value="P:DNA recombination"/>
    <property type="evidence" value="ECO:0007669"/>
    <property type="project" value="UniProtKB-KW"/>
</dbReference>
<keyword evidence="7" id="KW-0233">DNA recombination</keyword>
<dbReference type="PANTHER" id="PTHR30405">
    <property type="entry name" value="TRANSPOSASE"/>
    <property type="match status" value="1"/>
</dbReference>
<feature type="compositionally biased region" description="Basic residues" evidence="8">
    <location>
        <begin position="111"/>
        <end position="129"/>
    </location>
</feature>
<feature type="domain" description="Probable transposase IS891/IS1136/IS1341" evidence="9">
    <location>
        <begin position="193"/>
        <end position="312"/>
    </location>
</feature>
<dbReference type="PATRIC" id="fig|1502723.3.peg.5459"/>
<keyword evidence="6" id="KW-0238">DNA-binding</keyword>
<dbReference type="EMBL" id="JYFN01000059">
    <property type="protein sequence ID" value="KJE20491.1"/>
    <property type="molecule type" value="Genomic_DNA"/>
</dbReference>
<keyword evidence="3" id="KW-0815">Transposition</keyword>
<evidence type="ECO:0000313" key="12">
    <source>
        <dbReference type="EMBL" id="KJE20491.1"/>
    </source>
</evidence>
<evidence type="ECO:0000313" key="13">
    <source>
        <dbReference type="Proteomes" id="UP000032545"/>
    </source>
</evidence>
<keyword evidence="13" id="KW-1185">Reference proteome</keyword>
<dbReference type="Proteomes" id="UP000032545">
    <property type="component" value="Unassembled WGS sequence"/>
</dbReference>
<feature type="domain" description="Transposase putative helix-turn-helix" evidence="11">
    <location>
        <begin position="1"/>
        <end position="45"/>
    </location>
</feature>
<sequence length="450" mass="49420">MKALQAYRFALDPNQVQLAGLRRHAGAARFAYNWGLARVKAALSQRTAEQSYGLTGDLLTPVPWTLPALRLAWNAAKNDVAPWWGECSKEAFSAGLDQLARGLKNVTDSRKGKRKGRQVGFPRFKKRGKGRDSFRYTTGAYGPASETSVKLPRIGRVNVYEPMAALASRLADGRARLLGATVSRTAARWFVSFTVEVEREIPARPSWRQRTGGPVGVDLGVKTLAVLSTGQSVANPKHYQRAERKLRRASRAYARSKPSSAGRRQRAAALAHVQNRIADQRRDGLHKLTTRLARSHDVIVIEDLHVAGMVRNRRLAKAVATAGFAEIRRQLAYKTGWYGSTLVVADRWYPSSKTCSGCGWRNPSLTLSDRMFHCQSCRLVLDRDTNAAINLKHLVAASAVETKNARGADRKTAFARQVAVKREPGTAAAGQTGSATTSTVAARRRLTHAS</sequence>
<evidence type="ECO:0000259" key="10">
    <source>
        <dbReference type="Pfam" id="PF07282"/>
    </source>
</evidence>
<dbReference type="InterPro" id="IPR021027">
    <property type="entry name" value="Transposase_put_HTH"/>
</dbReference>
<evidence type="ECO:0000256" key="5">
    <source>
        <dbReference type="ARBA" id="ARBA00022833"/>
    </source>
</evidence>
<feature type="region of interest" description="Disordered" evidence="8">
    <location>
        <begin position="423"/>
        <end position="450"/>
    </location>
</feature>
<accession>A0A0D8B8H4</accession>
<dbReference type="InterPro" id="IPR051399">
    <property type="entry name" value="RNA-guided_DNA_endo/Transpos"/>
</dbReference>
<evidence type="ECO:0000256" key="6">
    <source>
        <dbReference type="ARBA" id="ARBA00023125"/>
    </source>
</evidence>
<keyword evidence="4" id="KW-0479">Metal-binding</keyword>
<comment type="caution">
    <text evidence="12">The sequence shown here is derived from an EMBL/GenBank/DDBJ whole genome shotgun (WGS) entry which is preliminary data.</text>
</comment>
<dbReference type="NCBIfam" id="NF040570">
    <property type="entry name" value="guided_TnpB"/>
    <property type="match status" value="1"/>
</dbReference>
<evidence type="ECO:0000256" key="2">
    <source>
        <dbReference type="ARBA" id="ARBA00011044"/>
    </source>
</evidence>
<evidence type="ECO:0000256" key="4">
    <source>
        <dbReference type="ARBA" id="ARBA00022723"/>
    </source>
</evidence>
<dbReference type="RefSeq" id="WP_044887724.1">
    <property type="nucleotide sequence ID" value="NZ_JYFN01000059.1"/>
</dbReference>
<dbReference type="Pfam" id="PF07282">
    <property type="entry name" value="Cas12f1-like_TNB"/>
    <property type="match status" value="1"/>
</dbReference>
<name>A0A0D8B8H4_9ACTN</name>
<dbReference type="AlphaFoldDB" id="A0A0D8B8H4"/>
<dbReference type="InterPro" id="IPR010095">
    <property type="entry name" value="Cas12f1-like_TNB"/>
</dbReference>
<gene>
    <name evidence="12" type="ORF">FF36_05244</name>
</gene>
<evidence type="ECO:0000256" key="1">
    <source>
        <dbReference type="ARBA" id="ARBA00008761"/>
    </source>
</evidence>
<evidence type="ECO:0000256" key="3">
    <source>
        <dbReference type="ARBA" id="ARBA00022578"/>
    </source>
</evidence>
<comment type="similarity">
    <text evidence="1">In the C-terminal section; belongs to the transposase 35 family.</text>
</comment>
<dbReference type="InterPro" id="IPR001959">
    <property type="entry name" value="Transposase"/>
</dbReference>
<proteinExistence type="inferred from homology"/>
<keyword evidence="5" id="KW-0862">Zinc</keyword>
<evidence type="ECO:0000259" key="11">
    <source>
        <dbReference type="Pfam" id="PF12323"/>
    </source>
</evidence>
<dbReference type="PANTHER" id="PTHR30405:SF11">
    <property type="entry name" value="RNA-GUIDED DNA ENDONUCLEASE RV2885C-RELATED"/>
    <property type="match status" value="1"/>
</dbReference>